<keyword evidence="3" id="KW-1185">Reference proteome</keyword>
<feature type="compositionally biased region" description="Basic and acidic residues" evidence="1">
    <location>
        <begin position="1"/>
        <end position="13"/>
    </location>
</feature>
<dbReference type="EMBL" id="JAWXXV010000001">
    <property type="protein sequence ID" value="MDX5984293.1"/>
    <property type="molecule type" value="Genomic_DNA"/>
</dbReference>
<evidence type="ECO:0000313" key="3">
    <source>
        <dbReference type="Proteomes" id="UP001279660"/>
    </source>
</evidence>
<dbReference type="Proteomes" id="UP001279660">
    <property type="component" value="Unassembled WGS sequence"/>
</dbReference>
<name>A0ABU4PMF2_9SPHN</name>
<accession>A0ABU4PMF2</accession>
<reference evidence="2 3" key="1">
    <citation type="submission" date="2023-11" db="EMBL/GenBank/DDBJ databases">
        <title>MicrobeMod: A computational toolkit for identifying prokaryotic methylation and restriction-modification with nanopore sequencing.</title>
        <authorList>
            <person name="Crits-Christoph A."/>
            <person name="Kang S.C."/>
            <person name="Lee H."/>
            <person name="Ostrov N."/>
        </authorList>
    </citation>
    <scope>NUCLEOTIDE SEQUENCE [LARGE SCALE GENOMIC DNA]</scope>
    <source>
        <strain evidence="2 3">ATCC 14820</strain>
    </source>
</reference>
<protein>
    <submittedName>
        <fullName evidence="2">Uncharacterized protein</fullName>
    </submittedName>
</protein>
<feature type="compositionally biased region" description="Basic and acidic residues" evidence="1">
    <location>
        <begin position="41"/>
        <end position="51"/>
    </location>
</feature>
<evidence type="ECO:0000313" key="2">
    <source>
        <dbReference type="EMBL" id="MDX5984293.1"/>
    </source>
</evidence>
<comment type="caution">
    <text evidence="2">The sequence shown here is derived from an EMBL/GenBank/DDBJ whole genome shotgun (WGS) entry which is preliminary data.</text>
</comment>
<sequence>MPQDTKLIDEKALDSLSIAPGSPEENEQIHHPRQNAGQDESIAKRLERDPTSPDAVLDSALDESMDASDPPATTKPGDNGQPPKSSGYDQDAEAAIIADRR</sequence>
<dbReference type="RefSeq" id="WP_010403542.1">
    <property type="nucleotide sequence ID" value="NZ_JAWXXV010000001.1"/>
</dbReference>
<gene>
    <name evidence="2" type="ORF">SIL82_08460</name>
</gene>
<feature type="region of interest" description="Disordered" evidence="1">
    <location>
        <begin position="1"/>
        <end position="101"/>
    </location>
</feature>
<evidence type="ECO:0000256" key="1">
    <source>
        <dbReference type="SAM" id="MobiDB-lite"/>
    </source>
</evidence>
<proteinExistence type="predicted"/>
<organism evidence="2 3">
    <name type="scientific">Sphingomonas echinoides</name>
    <dbReference type="NCBI Taxonomy" id="59803"/>
    <lineage>
        <taxon>Bacteria</taxon>
        <taxon>Pseudomonadati</taxon>
        <taxon>Pseudomonadota</taxon>
        <taxon>Alphaproteobacteria</taxon>
        <taxon>Sphingomonadales</taxon>
        <taxon>Sphingomonadaceae</taxon>
        <taxon>Sphingomonas</taxon>
    </lineage>
</organism>